<dbReference type="eggNOG" id="KOG3380">
    <property type="taxonomic scope" value="Eukaryota"/>
</dbReference>
<evidence type="ECO:0000256" key="5">
    <source>
        <dbReference type="RuleBase" id="RU004301"/>
    </source>
</evidence>
<dbReference type="GO" id="GO:0034314">
    <property type="term" value="P:Arp2/3 complex-mediated actin nucleation"/>
    <property type="evidence" value="ECO:0007669"/>
    <property type="project" value="InterPro"/>
</dbReference>
<evidence type="ECO:0000256" key="3">
    <source>
        <dbReference type="ARBA" id="ARBA00022490"/>
    </source>
</evidence>
<dbReference type="Proteomes" id="UP000008866">
    <property type="component" value="Unassembled WGS sequence"/>
</dbReference>
<dbReference type="GO" id="GO:0030833">
    <property type="term" value="P:regulation of actin filament polymerization"/>
    <property type="evidence" value="ECO:0007669"/>
    <property type="project" value="InterPro"/>
</dbReference>
<proteinExistence type="inferred from homology"/>
<name>D4AN81_ARTBC</name>
<dbReference type="EMBL" id="ABSU01000003">
    <property type="protein sequence ID" value="EFE35642.1"/>
    <property type="molecule type" value="Genomic_DNA"/>
</dbReference>
<evidence type="ECO:0000256" key="2">
    <source>
        <dbReference type="ARBA" id="ARBA00006084"/>
    </source>
</evidence>
<gene>
    <name evidence="6" type="ORF">ARB_05686</name>
</gene>
<sequence>MPQITNYRTIDIDSLDPESPANFPISSLLPSNLPPPTTSSAAASLASQIRQLLRSGDTEGALRHVLDSAPLGGDDRAKEVHLASVVEVLQGIRQTEMTKVLEAVCNGEGGAERGDCLMKYLYVDIYLLHMSLMPFLFNCLQAE</sequence>
<dbReference type="SUPFAM" id="SSF69103">
    <property type="entry name" value="Arp2/3 complex 16 kDa subunit ARPC5"/>
    <property type="match status" value="1"/>
</dbReference>
<dbReference type="OMA" id="ASEMNPL"/>
<dbReference type="PANTHER" id="PTHR12644">
    <property type="entry name" value="ARP2/3 COMPLEX 16 KD SUBUNIT P16-ARC"/>
    <property type="match status" value="1"/>
</dbReference>
<keyword evidence="7" id="KW-1185">Reference proteome</keyword>
<dbReference type="HOGENOM" id="CLU_101888_0_1_1"/>
<protein>
    <recommendedName>
        <fullName evidence="5">Actin-related protein 2/3 complex subunit 5</fullName>
    </recommendedName>
</protein>
<comment type="similarity">
    <text evidence="2 5">Belongs to the ARPC5 family.</text>
</comment>
<evidence type="ECO:0000313" key="7">
    <source>
        <dbReference type="Proteomes" id="UP000008866"/>
    </source>
</evidence>
<dbReference type="STRING" id="663331.D4AN81"/>
<reference evidence="7" key="1">
    <citation type="journal article" date="2011" name="Genome Biol.">
        <title>Comparative and functional genomics provide insights into the pathogenicity of dermatophytic fungi.</title>
        <authorList>
            <person name="Burmester A."/>
            <person name="Shelest E."/>
            <person name="Gloeckner G."/>
            <person name="Heddergott C."/>
            <person name="Schindler S."/>
            <person name="Staib P."/>
            <person name="Heidel A."/>
            <person name="Felder M."/>
            <person name="Petzold A."/>
            <person name="Szafranski K."/>
            <person name="Feuermann M."/>
            <person name="Pedruzzi I."/>
            <person name="Priebe S."/>
            <person name="Groth M."/>
            <person name="Winkler R."/>
            <person name="Li W."/>
            <person name="Kniemeyer O."/>
            <person name="Schroeckh V."/>
            <person name="Hertweck C."/>
            <person name="Hube B."/>
            <person name="White T.C."/>
            <person name="Platzer M."/>
            <person name="Guthke R."/>
            <person name="Heitman J."/>
            <person name="Woestemeyer J."/>
            <person name="Zipfel P.F."/>
            <person name="Monod M."/>
            <person name="Brakhage A.A."/>
        </authorList>
    </citation>
    <scope>NUCLEOTIDE SEQUENCE [LARGE SCALE GENOMIC DNA]</scope>
    <source>
        <strain evidence="7">ATCC MYA-4681 / CBS 112371</strain>
    </source>
</reference>
<comment type="subcellular location">
    <subcellularLocation>
        <location evidence="1">Cytoplasm</location>
        <location evidence="1">Cytoskeleton</location>
    </subcellularLocation>
</comment>
<comment type="function">
    <text evidence="5">Functions as component of the Arp2/3 complex which is involved in regulation of actin polymerization and together with an activating nucleation-promoting factor (NPF) mediates the formation of branched actin networks. Arp2/3 complex plays a critical role in the control of cell morphogenesis via the modulation of cell polarity development.</text>
</comment>
<dbReference type="KEGG" id="abe:ARB_05686"/>
<accession>D4AN81</accession>
<dbReference type="InterPro" id="IPR036743">
    <property type="entry name" value="ARPC5_sf"/>
</dbReference>
<comment type="caution">
    <text evidence="6">The sequence shown here is derived from an EMBL/GenBank/DDBJ whole genome shotgun (WGS) entry which is preliminary data.</text>
</comment>
<keyword evidence="4 5" id="KW-0206">Cytoskeleton</keyword>
<evidence type="ECO:0000256" key="1">
    <source>
        <dbReference type="ARBA" id="ARBA00004245"/>
    </source>
</evidence>
<dbReference type="AlphaFoldDB" id="D4AN81"/>
<evidence type="ECO:0000256" key="4">
    <source>
        <dbReference type="ARBA" id="ARBA00023212"/>
    </source>
</evidence>
<organism evidence="6 7">
    <name type="scientific">Arthroderma benhamiae (strain ATCC MYA-4681 / CBS 112371)</name>
    <name type="common">Trichophyton mentagrophytes</name>
    <dbReference type="NCBI Taxonomy" id="663331"/>
    <lineage>
        <taxon>Eukaryota</taxon>
        <taxon>Fungi</taxon>
        <taxon>Dikarya</taxon>
        <taxon>Ascomycota</taxon>
        <taxon>Pezizomycotina</taxon>
        <taxon>Eurotiomycetes</taxon>
        <taxon>Eurotiomycetidae</taxon>
        <taxon>Onygenales</taxon>
        <taxon>Arthrodermataceae</taxon>
        <taxon>Trichophyton</taxon>
    </lineage>
</organism>
<keyword evidence="3" id="KW-0963">Cytoplasm</keyword>
<dbReference type="GeneID" id="9524359"/>
<dbReference type="Gene3D" id="1.25.40.190">
    <property type="entry name" value="Actin-related protein 2/3 complex subunit 5"/>
    <property type="match status" value="1"/>
</dbReference>
<dbReference type="GO" id="GO:0005885">
    <property type="term" value="C:Arp2/3 protein complex"/>
    <property type="evidence" value="ECO:0007669"/>
    <property type="project" value="InterPro"/>
</dbReference>
<dbReference type="Pfam" id="PF04699">
    <property type="entry name" value="P16-Arc"/>
    <property type="match status" value="1"/>
</dbReference>
<evidence type="ECO:0000313" key="6">
    <source>
        <dbReference type="EMBL" id="EFE35642.1"/>
    </source>
</evidence>
<dbReference type="InterPro" id="IPR006789">
    <property type="entry name" value="ARPC5"/>
</dbReference>
<dbReference type="RefSeq" id="XP_003016287.1">
    <property type="nucleotide sequence ID" value="XM_003016241.1"/>
</dbReference>